<feature type="compositionally biased region" description="Low complexity" evidence="1">
    <location>
        <begin position="1"/>
        <end position="19"/>
    </location>
</feature>
<evidence type="ECO:0000256" key="1">
    <source>
        <dbReference type="SAM" id="MobiDB-lite"/>
    </source>
</evidence>
<organism evidence="3 4">
    <name type="scientific">Vitis vinifera</name>
    <name type="common">Grape</name>
    <dbReference type="NCBI Taxonomy" id="29760"/>
    <lineage>
        <taxon>Eukaryota</taxon>
        <taxon>Viridiplantae</taxon>
        <taxon>Streptophyta</taxon>
        <taxon>Embryophyta</taxon>
        <taxon>Tracheophyta</taxon>
        <taxon>Spermatophyta</taxon>
        <taxon>Magnoliopsida</taxon>
        <taxon>eudicotyledons</taxon>
        <taxon>Gunneridae</taxon>
        <taxon>Pentapetalae</taxon>
        <taxon>rosids</taxon>
        <taxon>Vitales</taxon>
        <taxon>Vitaceae</taxon>
        <taxon>Viteae</taxon>
        <taxon>Vitis</taxon>
    </lineage>
</organism>
<sequence>MPPSDLDSTPDPAPTSTTPRGLLAMEHECWQNAMQAELQALEENHTWDIYKARLVALGNKQEYGVDYEETFAPVAKMTTVRTILAIAASQSWQLHQMDVKNAFLHGDLQEEIYMNLPFGMTNSSPHDVCKLKRSLYGLKQAPRAWFEKFRSTILSFSFTQSQYDSSLFFHTSESGIVLLVYVDDIIITDTNYGLEVHHWASGIFVNQHKYIQDLITLAGLEDTSSIDTPMEINVKYRKDEGDLLDDPTLYRHLVGSLIYLTTTRSDISYAIHQVKEFSVSGVFLSV</sequence>
<feature type="domain" description="Reverse transcriptase Ty1/copia-type" evidence="2">
    <location>
        <begin position="49"/>
        <end position="192"/>
    </location>
</feature>
<evidence type="ECO:0000259" key="2">
    <source>
        <dbReference type="Pfam" id="PF07727"/>
    </source>
</evidence>
<gene>
    <name evidence="3" type="primary">RE1_961</name>
    <name evidence="3" type="ORF">CK203_060631</name>
</gene>
<feature type="region of interest" description="Disordered" evidence="1">
    <location>
        <begin position="1"/>
        <end position="20"/>
    </location>
</feature>
<dbReference type="SUPFAM" id="SSF56672">
    <property type="entry name" value="DNA/RNA polymerases"/>
    <property type="match status" value="1"/>
</dbReference>
<proteinExistence type="predicted"/>
<dbReference type="Proteomes" id="UP000288805">
    <property type="component" value="Unassembled WGS sequence"/>
</dbReference>
<dbReference type="AlphaFoldDB" id="A0A438GBY8"/>
<reference evidence="3 4" key="1">
    <citation type="journal article" date="2018" name="PLoS Genet.">
        <title>Population sequencing reveals clonal diversity and ancestral inbreeding in the grapevine cultivar Chardonnay.</title>
        <authorList>
            <person name="Roach M.J."/>
            <person name="Johnson D.L."/>
            <person name="Bohlmann J."/>
            <person name="van Vuuren H.J."/>
            <person name="Jones S.J."/>
            <person name="Pretorius I.S."/>
            <person name="Schmidt S.A."/>
            <person name="Borneman A.R."/>
        </authorList>
    </citation>
    <scope>NUCLEOTIDE SEQUENCE [LARGE SCALE GENOMIC DNA]</scope>
    <source>
        <strain evidence="4">cv. Chardonnay</strain>
        <tissue evidence="3">Leaf</tissue>
    </source>
</reference>
<comment type="caution">
    <text evidence="3">The sequence shown here is derived from an EMBL/GenBank/DDBJ whole genome shotgun (WGS) entry which is preliminary data.</text>
</comment>
<dbReference type="PANTHER" id="PTHR11439">
    <property type="entry name" value="GAG-POL-RELATED RETROTRANSPOSON"/>
    <property type="match status" value="1"/>
</dbReference>
<dbReference type="InterPro" id="IPR043502">
    <property type="entry name" value="DNA/RNA_pol_sf"/>
</dbReference>
<evidence type="ECO:0000313" key="4">
    <source>
        <dbReference type="Proteomes" id="UP000288805"/>
    </source>
</evidence>
<name>A0A438GBY8_VITVI</name>
<dbReference type="PANTHER" id="PTHR11439:SF497">
    <property type="entry name" value="CYSTEINE-RICH RLK (RECEPTOR-LIKE PROTEIN KINASE) 8"/>
    <property type="match status" value="1"/>
</dbReference>
<dbReference type="InterPro" id="IPR013103">
    <property type="entry name" value="RVT_2"/>
</dbReference>
<dbReference type="Pfam" id="PF07727">
    <property type="entry name" value="RVT_2"/>
    <property type="match status" value="1"/>
</dbReference>
<protein>
    <submittedName>
        <fullName evidence="3">Retrovirus-related Pol polyprotein from transposon RE1</fullName>
    </submittedName>
</protein>
<dbReference type="EMBL" id="QGNW01000485">
    <property type="protein sequence ID" value="RVW69732.1"/>
    <property type="molecule type" value="Genomic_DNA"/>
</dbReference>
<evidence type="ECO:0000313" key="3">
    <source>
        <dbReference type="EMBL" id="RVW69732.1"/>
    </source>
</evidence>
<accession>A0A438GBY8</accession>